<proteinExistence type="predicted"/>
<comment type="caution">
    <text evidence="1">The sequence shown here is derived from an EMBL/GenBank/DDBJ whole genome shotgun (WGS) entry which is preliminary data.</text>
</comment>
<reference evidence="1 2" key="1">
    <citation type="submission" date="2019-07" db="EMBL/GenBank/DDBJ databases">
        <title>The draft genome sequence of Aquimarina algiphila M91.</title>
        <authorList>
            <person name="Meng X."/>
        </authorList>
    </citation>
    <scope>NUCLEOTIDE SEQUENCE [LARGE SCALE GENOMIC DNA]</scope>
    <source>
        <strain evidence="1 2">M91</strain>
    </source>
</reference>
<dbReference type="AlphaFoldDB" id="A0A554VBE2"/>
<gene>
    <name evidence="1" type="ORF">FOF46_28440</name>
</gene>
<accession>A0A554VBE2</accession>
<name>A0A554VBE2_9FLAO</name>
<dbReference type="EMBL" id="VLNR01000098">
    <property type="protein sequence ID" value="TSE03802.1"/>
    <property type="molecule type" value="Genomic_DNA"/>
</dbReference>
<dbReference type="PROSITE" id="PS51257">
    <property type="entry name" value="PROKAR_LIPOPROTEIN"/>
    <property type="match status" value="1"/>
</dbReference>
<keyword evidence="2" id="KW-1185">Reference proteome</keyword>
<protein>
    <recommendedName>
        <fullName evidence="3">Lipoprotein</fullName>
    </recommendedName>
</protein>
<evidence type="ECO:0008006" key="3">
    <source>
        <dbReference type="Google" id="ProtNLM"/>
    </source>
</evidence>
<evidence type="ECO:0000313" key="1">
    <source>
        <dbReference type="EMBL" id="TSE03802.1"/>
    </source>
</evidence>
<evidence type="ECO:0000313" key="2">
    <source>
        <dbReference type="Proteomes" id="UP000318833"/>
    </source>
</evidence>
<dbReference type="Proteomes" id="UP000318833">
    <property type="component" value="Unassembled WGS sequence"/>
</dbReference>
<dbReference type="OrthoDB" id="10002739at2"/>
<organism evidence="1 2">
    <name type="scientific">Aquimarina algiphila</name>
    <dbReference type="NCBI Taxonomy" id="2047982"/>
    <lineage>
        <taxon>Bacteria</taxon>
        <taxon>Pseudomonadati</taxon>
        <taxon>Bacteroidota</taxon>
        <taxon>Flavobacteriia</taxon>
        <taxon>Flavobacteriales</taxon>
        <taxon>Flavobacteriaceae</taxon>
        <taxon>Aquimarina</taxon>
    </lineage>
</organism>
<sequence>MKKIIIVLVVVLSSCGKDTGKSYDFNGNWSLVDLDSTYYEIKIQNDTIVTYHKDLSFLPLRSFYVKNDSIYLSKSINNFDKKDGYLIKEVDEKSFSLIADEFNRKMVLKKIDSLSFTFDKLKNYKKTLKFEIDYLNRKNKLLGLEHQYKYSDTTTYLSQKKIDTSTVKLN</sequence>
<dbReference type="RefSeq" id="WP_143918850.1">
    <property type="nucleotide sequence ID" value="NZ_CANMIK010000017.1"/>
</dbReference>